<dbReference type="SUPFAM" id="SSF56112">
    <property type="entry name" value="Protein kinase-like (PK-like)"/>
    <property type="match status" value="1"/>
</dbReference>
<evidence type="ECO:0000259" key="1">
    <source>
        <dbReference type="PROSITE" id="PS50011"/>
    </source>
</evidence>
<feature type="domain" description="Protein kinase" evidence="1">
    <location>
        <begin position="76"/>
        <end position="359"/>
    </location>
</feature>
<protein>
    <recommendedName>
        <fullName evidence="1">Protein kinase domain-containing protein</fullName>
    </recommendedName>
</protein>
<reference evidence="2 3" key="1">
    <citation type="submission" date="2020-06" db="EMBL/GenBank/DDBJ databases">
        <title>WGS assembly of Ceratodon purpureus strain R40.</title>
        <authorList>
            <person name="Carey S.B."/>
            <person name="Jenkins J."/>
            <person name="Shu S."/>
            <person name="Lovell J.T."/>
            <person name="Sreedasyam A."/>
            <person name="Maumus F."/>
            <person name="Tiley G.P."/>
            <person name="Fernandez-Pozo N."/>
            <person name="Barry K."/>
            <person name="Chen C."/>
            <person name="Wang M."/>
            <person name="Lipzen A."/>
            <person name="Daum C."/>
            <person name="Saski C.A."/>
            <person name="Payton A.C."/>
            <person name="Mcbreen J.C."/>
            <person name="Conrad R.E."/>
            <person name="Kollar L.M."/>
            <person name="Olsson S."/>
            <person name="Huttunen S."/>
            <person name="Landis J.B."/>
            <person name="Wickett N.J."/>
            <person name="Johnson M.G."/>
            <person name="Rensing S.A."/>
            <person name="Grimwood J."/>
            <person name="Schmutz J."/>
            <person name="Mcdaniel S.F."/>
        </authorList>
    </citation>
    <scope>NUCLEOTIDE SEQUENCE [LARGE SCALE GENOMIC DNA]</scope>
    <source>
        <strain evidence="2 3">R40</strain>
    </source>
</reference>
<accession>A0A8T0HHP4</accession>
<dbReference type="AlphaFoldDB" id="A0A8T0HHP4"/>
<dbReference type="PANTHER" id="PTHR44329">
    <property type="entry name" value="SERINE/THREONINE-PROTEIN KINASE TNNI3K-RELATED"/>
    <property type="match status" value="1"/>
</dbReference>
<dbReference type="GO" id="GO:0005524">
    <property type="term" value="F:ATP binding"/>
    <property type="evidence" value="ECO:0007669"/>
    <property type="project" value="InterPro"/>
</dbReference>
<dbReference type="InterPro" id="IPR000719">
    <property type="entry name" value="Prot_kinase_dom"/>
</dbReference>
<dbReference type="InterPro" id="IPR051681">
    <property type="entry name" value="Ser/Thr_Kinases-Pseudokinases"/>
</dbReference>
<proteinExistence type="predicted"/>
<evidence type="ECO:0000313" key="3">
    <source>
        <dbReference type="Proteomes" id="UP000822688"/>
    </source>
</evidence>
<dbReference type="InterPro" id="IPR011009">
    <property type="entry name" value="Kinase-like_dom_sf"/>
</dbReference>
<dbReference type="GO" id="GO:0004674">
    <property type="term" value="F:protein serine/threonine kinase activity"/>
    <property type="evidence" value="ECO:0007669"/>
    <property type="project" value="TreeGrafter"/>
</dbReference>
<dbReference type="EMBL" id="CM026427">
    <property type="protein sequence ID" value="KAG0569966.1"/>
    <property type="molecule type" value="Genomic_DNA"/>
</dbReference>
<dbReference type="EMBL" id="CM026427">
    <property type="protein sequence ID" value="KAG0569965.1"/>
    <property type="molecule type" value="Genomic_DNA"/>
</dbReference>
<dbReference type="EMBL" id="CM026427">
    <property type="protein sequence ID" value="KAG0569964.1"/>
    <property type="molecule type" value="Genomic_DNA"/>
</dbReference>
<dbReference type="InterPro" id="IPR008271">
    <property type="entry name" value="Ser/Thr_kinase_AS"/>
</dbReference>
<dbReference type="Pfam" id="PF07714">
    <property type="entry name" value="PK_Tyr_Ser-Thr"/>
    <property type="match status" value="1"/>
</dbReference>
<dbReference type="PROSITE" id="PS50011">
    <property type="entry name" value="PROTEIN_KINASE_DOM"/>
    <property type="match status" value="1"/>
</dbReference>
<dbReference type="SMART" id="SM00220">
    <property type="entry name" value="S_TKc"/>
    <property type="match status" value="1"/>
</dbReference>
<comment type="caution">
    <text evidence="2">The sequence shown here is derived from an EMBL/GenBank/DDBJ whole genome shotgun (WGS) entry which is preliminary data.</text>
</comment>
<dbReference type="PANTHER" id="PTHR44329:SF260">
    <property type="entry name" value="PROTEIN KINASE DOMAIN-CONTAINING PROTEIN"/>
    <property type="match status" value="1"/>
</dbReference>
<keyword evidence="3" id="KW-1185">Reference proteome</keyword>
<gene>
    <name evidence="2" type="ORF">KC19_6G128700</name>
</gene>
<organism evidence="2 3">
    <name type="scientific">Ceratodon purpureus</name>
    <name type="common">Fire moss</name>
    <name type="synonym">Dicranum purpureum</name>
    <dbReference type="NCBI Taxonomy" id="3225"/>
    <lineage>
        <taxon>Eukaryota</taxon>
        <taxon>Viridiplantae</taxon>
        <taxon>Streptophyta</taxon>
        <taxon>Embryophyta</taxon>
        <taxon>Bryophyta</taxon>
        <taxon>Bryophytina</taxon>
        <taxon>Bryopsida</taxon>
        <taxon>Dicranidae</taxon>
        <taxon>Pseudoditrichales</taxon>
        <taxon>Ditrichaceae</taxon>
        <taxon>Ceratodon</taxon>
    </lineage>
</organism>
<dbReference type="Gene3D" id="1.10.510.10">
    <property type="entry name" value="Transferase(Phosphotransferase) domain 1"/>
    <property type="match status" value="1"/>
</dbReference>
<dbReference type="InterPro" id="IPR001245">
    <property type="entry name" value="Ser-Thr/Tyr_kinase_cat_dom"/>
</dbReference>
<name>A0A8T0HHP4_CERPU</name>
<dbReference type="Proteomes" id="UP000822688">
    <property type="component" value="Chromosome 6"/>
</dbReference>
<sequence>MGVEGSTSGESILREGCGDEVVEPFEIEDVSDSRRRCETEIRQVPDDSSSHSNAASVVPPRVSLEGLILKIRRSNLKIGKKIGEGSQAILYAAHYAPGNVDLVVKKFKASSGSVQHYDMQGQWPTELFKTPQVYVCQLIGYIEEPGTPAVSRTPDHGILPEEPKGRPISLVMYKYDGDLRRVINREWPFKSQVALNIITQLAMGMKLLHDQGVIHKDLKAENILVQKSEDNIPYALYIGDFENSLMNEGTAFWRPPEVFPALEERNSNLGCWKPLPFSKAGDVYSFGMVCYEILTGNIPFEGHLWSDYGFIPAGNRPELPEDLDVNLRDMILRCWHGDPNARPSFGDICLELRQQAEAIEDASTRSAVMSTFRLFDEFCREKSGPDEKVCELKQMMQSLAQEYGSETEFVRLGFELVVCIEQFMFHFGSLTSSFIDTPLLPFSKWLKRMWLCNAVMFKQHQFIAVLPSDISPTYKILKVVWELTSRINDGHEKSNWGEDDSMTQEEKIAALLAFKEEQERQIAIQRQGGSDSYQVRPLSRLKCLVQRATGYGLSFLGMAAYQ</sequence>
<dbReference type="PROSITE" id="PS00108">
    <property type="entry name" value="PROTEIN_KINASE_ST"/>
    <property type="match status" value="1"/>
</dbReference>
<evidence type="ECO:0000313" key="2">
    <source>
        <dbReference type="EMBL" id="KAG0569964.1"/>
    </source>
</evidence>